<comment type="caution">
    <text evidence="3">The sequence shown here is derived from an EMBL/GenBank/DDBJ whole genome shotgun (WGS) entry which is preliminary data.</text>
</comment>
<keyword evidence="1" id="KW-0677">Repeat</keyword>
<protein>
    <recommendedName>
        <fullName evidence="4">Pentatricopeptide repeat-containing protein</fullName>
    </recommendedName>
</protein>
<accession>A0A6L2KJ80</accession>
<evidence type="ECO:0000256" key="1">
    <source>
        <dbReference type="ARBA" id="ARBA00022737"/>
    </source>
</evidence>
<dbReference type="AlphaFoldDB" id="A0A6L2KJ80"/>
<name>A0A6L2KJ80_TANCI</name>
<feature type="repeat" description="PPR" evidence="2">
    <location>
        <begin position="5"/>
        <end position="39"/>
    </location>
</feature>
<dbReference type="InterPro" id="IPR002885">
    <property type="entry name" value="PPR_rpt"/>
</dbReference>
<dbReference type="PANTHER" id="PTHR47926:SF347">
    <property type="entry name" value="PENTATRICOPEPTIDE REPEAT-CONTAINING PROTEIN"/>
    <property type="match status" value="1"/>
</dbReference>
<dbReference type="InterPro" id="IPR046960">
    <property type="entry name" value="PPR_At4g14850-like_plant"/>
</dbReference>
<evidence type="ECO:0008006" key="4">
    <source>
        <dbReference type="Google" id="ProtNLM"/>
    </source>
</evidence>
<organism evidence="3">
    <name type="scientific">Tanacetum cinerariifolium</name>
    <name type="common">Dalmatian daisy</name>
    <name type="synonym">Chrysanthemum cinerariifolium</name>
    <dbReference type="NCBI Taxonomy" id="118510"/>
    <lineage>
        <taxon>Eukaryota</taxon>
        <taxon>Viridiplantae</taxon>
        <taxon>Streptophyta</taxon>
        <taxon>Embryophyta</taxon>
        <taxon>Tracheophyta</taxon>
        <taxon>Spermatophyta</taxon>
        <taxon>Magnoliopsida</taxon>
        <taxon>eudicotyledons</taxon>
        <taxon>Gunneridae</taxon>
        <taxon>Pentapetalae</taxon>
        <taxon>asterids</taxon>
        <taxon>campanulids</taxon>
        <taxon>Asterales</taxon>
        <taxon>Asteraceae</taxon>
        <taxon>Asteroideae</taxon>
        <taxon>Anthemideae</taxon>
        <taxon>Anthemidinae</taxon>
        <taxon>Tanacetum</taxon>
    </lineage>
</organism>
<dbReference type="InterPro" id="IPR011990">
    <property type="entry name" value="TPR-like_helical_dom_sf"/>
</dbReference>
<gene>
    <name evidence="3" type="ORF">Tci_020043</name>
</gene>
<dbReference type="GO" id="GO:0009451">
    <property type="term" value="P:RNA modification"/>
    <property type="evidence" value="ECO:0007669"/>
    <property type="project" value="InterPro"/>
</dbReference>
<sequence>MPQRDVVSCNMMIFRYSLSGDEDGAVEMFEEMQGYEVKPSSVMKRGMVYRPVIVGNSLIDMYSIVFKELDMRDSTVCNSVTSSFTNHQLKENAMQIFTYSSRKNARPDDGSGGGGYGLLGGGYGV</sequence>
<evidence type="ECO:0000256" key="2">
    <source>
        <dbReference type="PROSITE-ProRule" id="PRU00708"/>
    </source>
</evidence>
<dbReference type="PANTHER" id="PTHR47926">
    <property type="entry name" value="PENTATRICOPEPTIDE REPEAT-CONTAINING PROTEIN"/>
    <property type="match status" value="1"/>
</dbReference>
<dbReference type="EMBL" id="BKCJ010002366">
    <property type="protein sequence ID" value="GEU48065.1"/>
    <property type="molecule type" value="Genomic_DNA"/>
</dbReference>
<dbReference type="Pfam" id="PF01535">
    <property type="entry name" value="PPR"/>
    <property type="match status" value="1"/>
</dbReference>
<reference evidence="3" key="1">
    <citation type="journal article" date="2019" name="Sci. Rep.">
        <title>Draft genome of Tanacetum cinerariifolium, the natural source of mosquito coil.</title>
        <authorList>
            <person name="Yamashiro T."/>
            <person name="Shiraishi A."/>
            <person name="Satake H."/>
            <person name="Nakayama K."/>
        </authorList>
    </citation>
    <scope>NUCLEOTIDE SEQUENCE</scope>
</reference>
<dbReference type="Gene3D" id="1.25.40.10">
    <property type="entry name" value="Tetratricopeptide repeat domain"/>
    <property type="match status" value="1"/>
</dbReference>
<dbReference type="GO" id="GO:0003723">
    <property type="term" value="F:RNA binding"/>
    <property type="evidence" value="ECO:0007669"/>
    <property type="project" value="InterPro"/>
</dbReference>
<dbReference type="PROSITE" id="PS51375">
    <property type="entry name" value="PPR"/>
    <property type="match status" value="1"/>
</dbReference>
<proteinExistence type="predicted"/>
<evidence type="ECO:0000313" key="3">
    <source>
        <dbReference type="EMBL" id="GEU48065.1"/>
    </source>
</evidence>
<dbReference type="NCBIfam" id="TIGR00756">
    <property type="entry name" value="PPR"/>
    <property type="match status" value="1"/>
</dbReference>